<dbReference type="NCBIfam" id="NF006825">
    <property type="entry name" value="PRK09347.1-2"/>
    <property type="match status" value="1"/>
</dbReference>
<evidence type="ECO:0000256" key="6">
    <source>
        <dbReference type="ARBA" id="ARBA00022801"/>
    </source>
</evidence>
<dbReference type="InterPro" id="IPR018234">
    <property type="entry name" value="GTP_CycHdrlase_I_CS"/>
</dbReference>
<dbReference type="GO" id="GO:0008270">
    <property type="term" value="F:zinc ion binding"/>
    <property type="evidence" value="ECO:0007669"/>
    <property type="project" value="TreeGrafter"/>
</dbReference>
<evidence type="ECO:0000256" key="7">
    <source>
        <dbReference type="ARBA" id="ARBA00030854"/>
    </source>
</evidence>
<evidence type="ECO:0000256" key="1">
    <source>
        <dbReference type="ARBA" id="ARBA00001052"/>
    </source>
</evidence>
<dbReference type="PROSITE" id="PS00860">
    <property type="entry name" value="GTP_CYCLOHYDROL_1_2"/>
    <property type="match status" value="1"/>
</dbReference>
<gene>
    <name evidence="10" type="ORF">BN1204_008130</name>
</gene>
<evidence type="ECO:0000256" key="5">
    <source>
        <dbReference type="ARBA" id="ARBA00017272"/>
    </source>
</evidence>
<dbReference type="SUPFAM" id="SSF55620">
    <property type="entry name" value="Tetrahydrobiopterin biosynthesis enzymes-like"/>
    <property type="match status" value="1"/>
</dbReference>
<evidence type="ECO:0000313" key="10">
    <source>
        <dbReference type="EMBL" id="CEL64948.1"/>
    </source>
</evidence>
<dbReference type="UniPathway" id="UPA00848">
    <property type="reaction ID" value="UER00151"/>
</dbReference>
<proteinExistence type="inferred from homology"/>
<dbReference type="GO" id="GO:0006729">
    <property type="term" value="P:tetrahydrobiopterin biosynthetic process"/>
    <property type="evidence" value="ECO:0007669"/>
    <property type="project" value="TreeGrafter"/>
</dbReference>
<reference evidence="10" key="1">
    <citation type="journal article" date="2015" name="PLoS ONE">
        <title>Comprehensive Evaluation of Toxoplasma gondii VEG and Neospora caninum LIV Genomes with Tachyzoite Stage Transcriptome and Proteome Defines Novel Transcript Features.</title>
        <authorList>
            <person name="Ramaprasad A."/>
            <person name="Mourier T."/>
            <person name="Naeem R."/>
            <person name="Malas T.B."/>
            <person name="Moussa E."/>
            <person name="Panigrahi A."/>
            <person name="Vermont S.J."/>
            <person name="Otto T.D."/>
            <person name="Wastling J."/>
            <person name="Pain A."/>
        </authorList>
    </citation>
    <scope>NUCLEOTIDE SEQUENCE</scope>
    <source>
        <strain evidence="10">Liverpool</strain>
    </source>
</reference>
<dbReference type="EC" id="3.5.4.16" evidence="4"/>
<dbReference type="Pfam" id="PF01227">
    <property type="entry name" value="GTP_cyclohydroI"/>
    <property type="match status" value="1"/>
</dbReference>
<dbReference type="AlphaFoldDB" id="A0A0F7U5A3"/>
<evidence type="ECO:0000256" key="2">
    <source>
        <dbReference type="ARBA" id="ARBA00005080"/>
    </source>
</evidence>
<feature type="compositionally biased region" description="Basic residues" evidence="8">
    <location>
        <begin position="263"/>
        <end position="273"/>
    </location>
</feature>
<dbReference type="HAMAP" id="MF_00223">
    <property type="entry name" value="FolE"/>
    <property type="match status" value="1"/>
</dbReference>
<comment type="similarity">
    <text evidence="3">Belongs to the GTP cyclohydrolase I family.</text>
</comment>
<dbReference type="NCBIfam" id="TIGR00063">
    <property type="entry name" value="folE"/>
    <property type="match status" value="1"/>
</dbReference>
<dbReference type="GO" id="GO:0046654">
    <property type="term" value="P:tetrahydrofolate biosynthetic process"/>
    <property type="evidence" value="ECO:0007669"/>
    <property type="project" value="InterPro"/>
</dbReference>
<feature type="compositionally biased region" description="Low complexity" evidence="8">
    <location>
        <begin position="111"/>
        <end position="131"/>
    </location>
</feature>
<sequence>MERSIHNLASISTHQEVQPLRTPASYIHRIQRRSRAATRHTSRGSSVGQSGGTGSISTCSSGRDLSRHVPVSSYKAAPSTHDLRNQGTSQVYGHFGLGRYGLGIACERSVSASDSQSSSQALRRTSTSSRADASKRDERAVESLGDTQNTRRRSSRHWLGIGCITRGNRESERSGCVTGDVPAQGSEATETSRGPRRRADACPTQAKPGRVRAGGVNDKEQLMVASPAPVYRSRGERQTGCGDGGWTGDGQLLNDTPSEPNRTRRRRRGKASKRWNGYKAETPAEWSTENVNSEGEHVDEAAPYGEKAEAARSALCRRSSNGQYKGNGRELSSGVGDVSEAACISEIHHIPGQSIDRGLVAQDSKKAIEEGVRMILRAMGEDVTRPGLQDTPTRVAAAMEFFSQGYRADPKEVVKDALFSVEEGLEEGDCLTGNQGMVTVGQLDVSSLCEHHLLPFVGKCHIGYIPDKHVLGLSKFARIMRVYACRLQIQERLTQQIALAVMKIVKPRGVAVLLECKHMCMAMRGVSTPGSMTTTTAFRGVFETDFALRSEFLSSIARQLPVRT</sequence>
<feature type="region of interest" description="Disordered" evidence="8">
    <location>
        <begin position="111"/>
        <end position="153"/>
    </location>
</feature>
<dbReference type="GO" id="GO:0003934">
    <property type="term" value="F:GTP cyclohydrolase I activity"/>
    <property type="evidence" value="ECO:0007669"/>
    <property type="project" value="UniProtKB-EC"/>
</dbReference>
<dbReference type="GO" id="GO:0005737">
    <property type="term" value="C:cytoplasm"/>
    <property type="evidence" value="ECO:0007669"/>
    <property type="project" value="TreeGrafter"/>
</dbReference>
<evidence type="ECO:0000256" key="3">
    <source>
        <dbReference type="ARBA" id="ARBA00008085"/>
    </source>
</evidence>
<dbReference type="Gene3D" id="1.10.286.10">
    <property type="match status" value="1"/>
</dbReference>
<keyword evidence="6 10" id="KW-0378">Hydrolase</keyword>
<dbReference type="InterPro" id="IPR001474">
    <property type="entry name" value="GTP_CycHdrlase_I"/>
</dbReference>
<dbReference type="NCBIfam" id="NF006826">
    <property type="entry name" value="PRK09347.1-3"/>
    <property type="match status" value="1"/>
</dbReference>
<evidence type="ECO:0000256" key="8">
    <source>
        <dbReference type="SAM" id="MobiDB-lite"/>
    </source>
</evidence>
<name>A0A0F7U5A3_NEOCL</name>
<dbReference type="InterPro" id="IPR020602">
    <property type="entry name" value="GTP_CycHdrlase_I_dom"/>
</dbReference>
<organism evidence="10">
    <name type="scientific">Neospora caninum (strain Liverpool)</name>
    <dbReference type="NCBI Taxonomy" id="572307"/>
    <lineage>
        <taxon>Eukaryota</taxon>
        <taxon>Sar</taxon>
        <taxon>Alveolata</taxon>
        <taxon>Apicomplexa</taxon>
        <taxon>Conoidasida</taxon>
        <taxon>Coccidia</taxon>
        <taxon>Eucoccidiorida</taxon>
        <taxon>Eimeriorina</taxon>
        <taxon>Sarcocystidae</taxon>
        <taxon>Neospora</taxon>
    </lineage>
</organism>
<comment type="catalytic activity">
    <reaction evidence="1">
        <text>GTP + H2O = 7,8-dihydroneopterin 3'-triphosphate + formate + H(+)</text>
        <dbReference type="Rhea" id="RHEA:17473"/>
        <dbReference type="ChEBI" id="CHEBI:15377"/>
        <dbReference type="ChEBI" id="CHEBI:15378"/>
        <dbReference type="ChEBI" id="CHEBI:15740"/>
        <dbReference type="ChEBI" id="CHEBI:37565"/>
        <dbReference type="ChEBI" id="CHEBI:58462"/>
        <dbReference type="EC" id="3.5.4.16"/>
    </reaction>
</comment>
<feature type="compositionally biased region" description="Basic and acidic residues" evidence="8">
    <location>
        <begin position="132"/>
        <end position="141"/>
    </location>
</feature>
<dbReference type="InterPro" id="IPR043133">
    <property type="entry name" value="GTP-CH-I_C/QueF"/>
</dbReference>
<feature type="compositionally biased region" description="Polar residues" evidence="8">
    <location>
        <begin position="7"/>
        <end position="16"/>
    </location>
</feature>
<dbReference type="PANTHER" id="PTHR11109:SF7">
    <property type="entry name" value="GTP CYCLOHYDROLASE 1"/>
    <property type="match status" value="1"/>
</dbReference>
<protein>
    <recommendedName>
        <fullName evidence="5">GTP cyclohydrolase 1</fullName>
        <ecNumber evidence="4">3.5.4.16</ecNumber>
    </recommendedName>
    <alternativeName>
        <fullName evidence="7">GTP cyclohydrolase I</fullName>
    </alternativeName>
</protein>
<dbReference type="FunFam" id="3.30.1130.10:FF:000001">
    <property type="entry name" value="GTP cyclohydrolase 1"/>
    <property type="match status" value="1"/>
</dbReference>
<feature type="domain" description="GTP cyclohydrolase I" evidence="9">
    <location>
        <begin position="368"/>
        <end position="556"/>
    </location>
</feature>
<feature type="region of interest" description="Disordered" evidence="8">
    <location>
        <begin position="230"/>
        <end position="275"/>
    </location>
</feature>
<comment type="pathway">
    <text evidence="2">Cofactor biosynthesis; 7,8-dihydroneopterin triphosphate biosynthesis; 7,8-dihydroneopterin triphosphate from GTP: step 1/1.</text>
</comment>
<dbReference type="InterPro" id="IPR043134">
    <property type="entry name" value="GTP-CH-I_N"/>
</dbReference>
<dbReference type="Gene3D" id="3.30.1130.10">
    <property type="match status" value="1"/>
</dbReference>
<dbReference type="PANTHER" id="PTHR11109">
    <property type="entry name" value="GTP CYCLOHYDROLASE I"/>
    <property type="match status" value="1"/>
</dbReference>
<accession>A0A0F7U5A3</accession>
<feature type="region of interest" description="Disordered" evidence="8">
    <location>
        <begin position="170"/>
        <end position="212"/>
    </location>
</feature>
<evidence type="ECO:0000256" key="4">
    <source>
        <dbReference type="ARBA" id="ARBA00012715"/>
    </source>
</evidence>
<evidence type="ECO:0000259" key="9">
    <source>
        <dbReference type="Pfam" id="PF01227"/>
    </source>
</evidence>
<feature type="region of interest" description="Disordered" evidence="8">
    <location>
        <begin position="1"/>
        <end position="87"/>
    </location>
</feature>
<feature type="compositionally biased region" description="Basic residues" evidence="8">
    <location>
        <begin position="29"/>
        <end position="42"/>
    </location>
</feature>
<dbReference type="GO" id="GO:0005525">
    <property type="term" value="F:GTP binding"/>
    <property type="evidence" value="ECO:0007669"/>
    <property type="project" value="TreeGrafter"/>
</dbReference>
<dbReference type="EMBL" id="LN714477">
    <property type="protein sequence ID" value="CEL64948.1"/>
    <property type="molecule type" value="Genomic_DNA"/>
</dbReference>